<dbReference type="VEuPathDB" id="VectorBase:ISCW019553"/>
<name>B7PRB8_IXOSC</name>
<feature type="compositionally biased region" description="Basic and acidic residues" evidence="1">
    <location>
        <begin position="1"/>
        <end position="10"/>
    </location>
</feature>
<reference evidence="3" key="2">
    <citation type="submission" date="2020-05" db="UniProtKB">
        <authorList>
            <consortium name="EnsemblMetazoa"/>
        </authorList>
    </citation>
    <scope>IDENTIFICATION</scope>
    <source>
        <strain evidence="3">wikel</strain>
    </source>
</reference>
<reference evidence="2 4" key="1">
    <citation type="submission" date="2008-03" db="EMBL/GenBank/DDBJ databases">
        <title>Annotation of Ixodes scapularis.</title>
        <authorList>
            <consortium name="Ixodes scapularis Genome Project Consortium"/>
            <person name="Caler E."/>
            <person name="Hannick L.I."/>
            <person name="Bidwell S."/>
            <person name="Joardar V."/>
            <person name="Thiagarajan M."/>
            <person name="Amedeo P."/>
            <person name="Galinsky K.J."/>
            <person name="Schobel S."/>
            <person name="Inman J."/>
            <person name="Hostetler J."/>
            <person name="Miller J."/>
            <person name="Hammond M."/>
            <person name="Megy K."/>
            <person name="Lawson D."/>
            <person name="Kodira C."/>
            <person name="Sutton G."/>
            <person name="Meyer J."/>
            <person name="Hill C.A."/>
            <person name="Birren B."/>
            <person name="Nene V."/>
            <person name="Collins F."/>
            <person name="Alarcon-Chaidez F."/>
            <person name="Wikel S."/>
            <person name="Strausberg R."/>
        </authorList>
    </citation>
    <scope>NUCLEOTIDE SEQUENCE [LARGE SCALE GENOMIC DNA]</scope>
    <source>
        <strain evidence="4">Wikel</strain>
        <strain evidence="2">Wikel colony</strain>
    </source>
</reference>
<dbReference type="HOGENOM" id="CLU_1972931_0_0_1"/>
<dbReference type="Proteomes" id="UP000001555">
    <property type="component" value="Unassembled WGS sequence"/>
</dbReference>
<protein>
    <submittedName>
        <fullName evidence="2 3">Uncharacterized protein</fullName>
    </submittedName>
</protein>
<evidence type="ECO:0000313" key="2">
    <source>
        <dbReference type="EMBL" id="EEC09140.1"/>
    </source>
</evidence>
<dbReference type="EnsemblMetazoa" id="ISCW019553-RA">
    <property type="protein sequence ID" value="ISCW019553-PA"/>
    <property type="gene ID" value="ISCW019553"/>
</dbReference>
<proteinExistence type="predicted"/>
<dbReference type="VEuPathDB" id="VectorBase:ISCI019553"/>
<feature type="region of interest" description="Disordered" evidence="1">
    <location>
        <begin position="1"/>
        <end position="25"/>
    </location>
</feature>
<dbReference type="AlphaFoldDB" id="B7PRB8"/>
<dbReference type="InParanoid" id="B7PRB8"/>
<dbReference type="EMBL" id="ABJB010807558">
    <property type="status" value="NOT_ANNOTATED_CDS"/>
    <property type="molecule type" value="Genomic_DNA"/>
</dbReference>
<evidence type="ECO:0000313" key="3">
    <source>
        <dbReference type="EnsemblMetazoa" id="ISCW019553-PA"/>
    </source>
</evidence>
<evidence type="ECO:0000313" key="4">
    <source>
        <dbReference type="Proteomes" id="UP000001555"/>
    </source>
</evidence>
<feature type="compositionally biased region" description="Polar residues" evidence="1">
    <location>
        <begin position="16"/>
        <end position="25"/>
    </location>
</feature>
<dbReference type="PaxDb" id="6945-B7PRB8"/>
<sequence length="127" mass="14902">MFIRQRDDTRKRHTRPQNATNGTTRSGVEIQTSMVLCRYGAWNVSPTYVLTTCSNVVFRPLPITPLHCCPSRCWPSNGRHGCGRQLFYRGSLHRQRARESFDRQKLGRRDDGDLHLFRRYFYDKLPG</sequence>
<organism>
    <name type="scientific">Ixodes scapularis</name>
    <name type="common">Black-legged tick</name>
    <name type="synonym">Deer tick</name>
    <dbReference type="NCBI Taxonomy" id="6945"/>
    <lineage>
        <taxon>Eukaryota</taxon>
        <taxon>Metazoa</taxon>
        <taxon>Ecdysozoa</taxon>
        <taxon>Arthropoda</taxon>
        <taxon>Chelicerata</taxon>
        <taxon>Arachnida</taxon>
        <taxon>Acari</taxon>
        <taxon>Parasitiformes</taxon>
        <taxon>Ixodida</taxon>
        <taxon>Ixodoidea</taxon>
        <taxon>Ixodidae</taxon>
        <taxon>Ixodinae</taxon>
        <taxon>Ixodes</taxon>
    </lineage>
</organism>
<dbReference type="EMBL" id="DS771975">
    <property type="protein sequence ID" value="EEC09140.1"/>
    <property type="molecule type" value="Genomic_DNA"/>
</dbReference>
<accession>B7PRB8</accession>
<keyword evidence="4" id="KW-1185">Reference proteome</keyword>
<evidence type="ECO:0000256" key="1">
    <source>
        <dbReference type="SAM" id="MobiDB-lite"/>
    </source>
</evidence>
<gene>
    <name evidence="2" type="ORF">IscW_ISCW019553</name>
</gene>